<evidence type="ECO:0000313" key="3">
    <source>
        <dbReference type="Proteomes" id="UP001374584"/>
    </source>
</evidence>
<protein>
    <submittedName>
        <fullName evidence="2">Uncharacterized protein</fullName>
    </submittedName>
</protein>
<dbReference type="AlphaFoldDB" id="A0AAN9NFP2"/>
<keyword evidence="3" id="KW-1185">Reference proteome</keyword>
<comment type="caution">
    <text evidence="2">The sequence shown here is derived from an EMBL/GenBank/DDBJ whole genome shotgun (WGS) entry which is preliminary data.</text>
</comment>
<dbReference type="Proteomes" id="UP001374584">
    <property type="component" value="Unassembled WGS sequence"/>
</dbReference>
<proteinExistence type="predicted"/>
<sequence length="70" mass="7644">MDVFIPEDYVTKRRLEKKAKAASSPSDFGKRSNSHSHRSAINVSDASKPHLISTGFSVVGDNFVFTCLSA</sequence>
<dbReference type="EMBL" id="JAYMYR010000004">
    <property type="protein sequence ID" value="KAK7369667.1"/>
    <property type="molecule type" value="Genomic_DNA"/>
</dbReference>
<gene>
    <name evidence="2" type="ORF">VNO80_11710</name>
</gene>
<organism evidence="2 3">
    <name type="scientific">Phaseolus coccineus</name>
    <name type="common">Scarlet runner bean</name>
    <name type="synonym">Phaseolus multiflorus</name>
    <dbReference type="NCBI Taxonomy" id="3886"/>
    <lineage>
        <taxon>Eukaryota</taxon>
        <taxon>Viridiplantae</taxon>
        <taxon>Streptophyta</taxon>
        <taxon>Embryophyta</taxon>
        <taxon>Tracheophyta</taxon>
        <taxon>Spermatophyta</taxon>
        <taxon>Magnoliopsida</taxon>
        <taxon>eudicotyledons</taxon>
        <taxon>Gunneridae</taxon>
        <taxon>Pentapetalae</taxon>
        <taxon>rosids</taxon>
        <taxon>fabids</taxon>
        <taxon>Fabales</taxon>
        <taxon>Fabaceae</taxon>
        <taxon>Papilionoideae</taxon>
        <taxon>50 kb inversion clade</taxon>
        <taxon>NPAAA clade</taxon>
        <taxon>indigoferoid/millettioid clade</taxon>
        <taxon>Phaseoleae</taxon>
        <taxon>Phaseolus</taxon>
    </lineage>
</organism>
<name>A0AAN9NFP2_PHACN</name>
<accession>A0AAN9NFP2</accession>
<evidence type="ECO:0000256" key="1">
    <source>
        <dbReference type="SAM" id="MobiDB-lite"/>
    </source>
</evidence>
<reference evidence="2 3" key="1">
    <citation type="submission" date="2024-01" db="EMBL/GenBank/DDBJ databases">
        <title>The genomes of 5 underutilized Papilionoideae crops provide insights into root nodulation and disease resistanc.</title>
        <authorList>
            <person name="Jiang F."/>
        </authorList>
    </citation>
    <scope>NUCLEOTIDE SEQUENCE [LARGE SCALE GENOMIC DNA]</scope>
    <source>
        <strain evidence="2">JINMINGXINNONG_FW02</strain>
        <tissue evidence="2">Leaves</tissue>
    </source>
</reference>
<feature type="region of interest" description="Disordered" evidence="1">
    <location>
        <begin position="16"/>
        <end position="43"/>
    </location>
</feature>
<evidence type="ECO:0000313" key="2">
    <source>
        <dbReference type="EMBL" id="KAK7369667.1"/>
    </source>
</evidence>